<sequence>SGRAPQRGRRGGEGARGHGQGEEVAPLERVRGDGDEQDPAEQRAQAHLPLALHAWAERGPLTGERRLLTGK</sequence>
<protein>
    <submittedName>
        <fullName evidence="2">Uncharacterized protein</fullName>
    </submittedName>
</protein>
<evidence type="ECO:0000313" key="2">
    <source>
        <dbReference type="EMBL" id="KAG5836327.1"/>
    </source>
</evidence>
<accession>A0A9D3LSP7</accession>
<reference evidence="2" key="1">
    <citation type="submission" date="2021-01" db="EMBL/GenBank/DDBJ databases">
        <title>A chromosome-scale assembly of European eel, Anguilla anguilla.</title>
        <authorList>
            <person name="Henkel C."/>
            <person name="Jong-Raadsen S.A."/>
            <person name="Dufour S."/>
            <person name="Weltzien F.-A."/>
            <person name="Palstra A.P."/>
            <person name="Pelster B."/>
            <person name="Spaink H.P."/>
            <person name="Van Den Thillart G.E."/>
            <person name="Jansen H."/>
            <person name="Zahm M."/>
            <person name="Klopp C."/>
            <person name="Cedric C."/>
            <person name="Louis A."/>
            <person name="Berthelot C."/>
            <person name="Parey E."/>
            <person name="Roest Crollius H."/>
            <person name="Montfort J."/>
            <person name="Robinson-Rechavi M."/>
            <person name="Bucao C."/>
            <person name="Bouchez O."/>
            <person name="Gislard M."/>
            <person name="Lluch J."/>
            <person name="Milhes M."/>
            <person name="Lampietro C."/>
            <person name="Lopez Roques C."/>
            <person name="Donnadieu C."/>
            <person name="Braasch I."/>
            <person name="Desvignes T."/>
            <person name="Postlethwait J."/>
            <person name="Bobe J."/>
            <person name="Guiguen Y."/>
            <person name="Dirks R."/>
        </authorList>
    </citation>
    <scope>NUCLEOTIDE SEQUENCE</scope>
    <source>
        <strain evidence="2">Tag_6206</strain>
        <tissue evidence="2">Liver</tissue>
    </source>
</reference>
<name>A0A9D3LSP7_ANGAN</name>
<feature type="region of interest" description="Disordered" evidence="1">
    <location>
        <begin position="1"/>
        <end position="47"/>
    </location>
</feature>
<evidence type="ECO:0000313" key="3">
    <source>
        <dbReference type="Proteomes" id="UP001044222"/>
    </source>
</evidence>
<comment type="caution">
    <text evidence="2">The sequence shown here is derived from an EMBL/GenBank/DDBJ whole genome shotgun (WGS) entry which is preliminary data.</text>
</comment>
<keyword evidence="3" id="KW-1185">Reference proteome</keyword>
<feature type="compositionally biased region" description="Basic and acidic residues" evidence="1">
    <location>
        <begin position="10"/>
        <end position="34"/>
    </location>
</feature>
<dbReference type="AlphaFoldDB" id="A0A9D3LSP7"/>
<feature type="non-terminal residue" evidence="2">
    <location>
        <position position="71"/>
    </location>
</feature>
<organism evidence="2 3">
    <name type="scientific">Anguilla anguilla</name>
    <name type="common">European freshwater eel</name>
    <name type="synonym">Muraena anguilla</name>
    <dbReference type="NCBI Taxonomy" id="7936"/>
    <lineage>
        <taxon>Eukaryota</taxon>
        <taxon>Metazoa</taxon>
        <taxon>Chordata</taxon>
        <taxon>Craniata</taxon>
        <taxon>Vertebrata</taxon>
        <taxon>Euteleostomi</taxon>
        <taxon>Actinopterygii</taxon>
        <taxon>Neopterygii</taxon>
        <taxon>Teleostei</taxon>
        <taxon>Anguilliformes</taxon>
        <taxon>Anguillidae</taxon>
        <taxon>Anguilla</taxon>
    </lineage>
</organism>
<evidence type="ECO:0000256" key="1">
    <source>
        <dbReference type="SAM" id="MobiDB-lite"/>
    </source>
</evidence>
<dbReference type="Proteomes" id="UP001044222">
    <property type="component" value="Chromosome 14"/>
</dbReference>
<proteinExistence type="predicted"/>
<dbReference type="EMBL" id="JAFIRN010000014">
    <property type="protein sequence ID" value="KAG5836327.1"/>
    <property type="molecule type" value="Genomic_DNA"/>
</dbReference>
<gene>
    <name evidence="2" type="ORF">ANANG_G00253400</name>
</gene>